<evidence type="ECO:0000313" key="2">
    <source>
        <dbReference type="EMBL" id="MCQ0968894.1"/>
    </source>
</evidence>
<gene>
    <name evidence="2" type="ORF">MLD63_00390</name>
</gene>
<reference evidence="2 3" key="1">
    <citation type="submission" date="2022-03" db="EMBL/GenBank/DDBJ databases">
        <authorList>
            <person name="He Y."/>
        </authorList>
    </citation>
    <scope>NUCLEOTIDE SEQUENCE [LARGE SCALE GENOMIC DNA]</scope>
    <source>
        <strain evidence="2 3">TK19116</strain>
        <plasmid evidence="2">unnamed1</plasmid>
    </source>
</reference>
<evidence type="ECO:0008006" key="4">
    <source>
        <dbReference type="Google" id="ProtNLM"/>
    </source>
</evidence>
<keyword evidence="3" id="KW-1185">Reference proteome</keyword>
<organism evidence="2 3">
    <name type="scientific">Paracoccus albicereus</name>
    <dbReference type="NCBI Taxonomy" id="2922394"/>
    <lineage>
        <taxon>Bacteria</taxon>
        <taxon>Pseudomonadati</taxon>
        <taxon>Pseudomonadota</taxon>
        <taxon>Alphaproteobacteria</taxon>
        <taxon>Rhodobacterales</taxon>
        <taxon>Paracoccaceae</taxon>
        <taxon>Paracoccus</taxon>
    </lineage>
</organism>
<dbReference type="Proteomes" id="UP001203945">
    <property type="component" value="Unassembled WGS sequence"/>
</dbReference>
<comment type="caution">
    <text evidence="2">The sequence shown here is derived from an EMBL/GenBank/DDBJ whole genome shotgun (WGS) entry which is preliminary data.</text>
</comment>
<proteinExistence type="predicted"/>
<dbReference type="RefSeq" id="WP_255327857.1">
    <property type="nucleotide sequence ID" value="NZ_JAKZEU010000001.1"/>
</dbReference>
<sequence>MPFPDGTPLGDILGDEGASGFRDIARMFTTEGVTSTSFTGGTQHSGTLKSLQTDPIQLGFGELELPGITAGTPFRLAMFDSPEGRWHLDLVLNGISLKLHDLHGADFVKETGTTPRRLIRRQTDTAVVISGEATIRFAKASASDPVALLFVENRSAADPLADTGAVVSLRCSPPHFFLGSSEFGMTLTQILFDASDTVSPPFITNLGQGPDWVGFAIAEATVYAPPNALGQGGFSGGVRNLLLGSPRGVQGEFEVQWGRAPLDPATFVFTQDGQTPVGATGGGNERLVAITAGQDDQVQMAVGFAAAAPPEGGTDTDWQATWRWPDGSETTGDNSAGQVGHGQILRVIPEEHVPGRPIIRHPEISFRFIAAGEIPEIDVITAGTSVVNAIHVAGPAADIAALSFRARSTAPTAGTFRWKMGANGAVQTGVSCTVPPAEIAGDDFLVLTETDGSGHARVARLRVQVAEGQPLLIGGEDGVVAASAPTAPLTPAAVEGTYDLPDFHARAHYRPVLDTALLDGTIPEKVAVPDGTLAIVTLESGAVPPSVDHDRHVQILFEFATGVARRWGDLRPVASPAGGSASDLHRQLLAWAANYPGADFLVVGRCDDLGDDALNQTLARTRRDTAVNFLTSAAGGGAPAPLALARVTGWGEQDGQPGSVATSPLDDEERTAQRLILATDDTTGDDLTDRTGWPDKRDTAHAAERVRESFRRVDIYAVGGTPAAAAVRQVLDPGRAPDLRRMSMPGETVDPVPAITSTPKSDYRIRLMGGWDKPTGEGAKDLIPSKAEFEFAWSPQDDPLPPLGGQPVDLGTEVLTIYGGWRHEDATGFTRTQLGIRSDGAPDGLFPPLEQPNLVAALALGPVLLSGVDSDTDTVEKAARITALAAGAGFASVLLKDGSNATFKKIEASAEIGNLDRPGDAYTVALTSDYSTRLHVDTGVLGLSTDPDRPVKLRYKDVSIRFDSTKSDFWDQVAIGYPTDAISIEDPGKWKIDGVLGKLLRAVETALGTGSIWIETRFAFALTIGVVEISEAVIRVTFDGASPIPAFSLRGLTAKVDIPNTLKGEGRLRIEDPGGVIKAGVDIEVIPLKLKASAAFAMASFTTPEPYTFINLFAKVQFPGGIPLGPSGCAIHGFIGQTVINGERDILETTPVDIVKREIGWWMKPPEDKYSPRKDQHALGLGVVIGTLPDASFSMSAQGMVVVAFPDPEVILGVEVNLLSVPDKTSKEKGGDQNAAIIGMVVIDDTAVSLAVAARYSIPKILELKAPFSAYFPYSGNGIYVRIGSDGQMGRAGEPVTLTLLPSTLDLKAFSYLMIEQDGLPNLGGDPRFSFDGFSVGFGAGAALEWKAGPIRLSASVLLLAGFGTNPILIKAGIFVKGELDLVVVSVSARGDIVLTYQNGNVSLDGEFCGKVDLFFFSVEGCVKFHIGSNPALTPPAPPPPAMSVVLTDRGGRIMGEALDEAKIAAGQTLKALPIFQMTEVDGVMQNTGADPKDNHTIWADTAPVINFAHYVKDAIPAGQQFDPTAQPSGEIWFGSNRLKYTYRLDNVRLVHVANGAEVAGVNPLKSAWVRSPARQAGSGGPQAPSGAEVSALKLLDWQPWDWALPMSDGGASAPGDPAGTIVKLCEPLPQPARACLYGKDARGAGPDRIRILHETPPPGPYPSRFTLAGRPGLRIGATILQGPALTALIAQTGGMVLPGAVVDLPQPVAGPTGPLMRGYRLPEAQTARDGTVMRTALPWLASLDRTIRRGRLLLMVCDGTARRPASDARQCYDFAGLSVGKEFAALDVPGFSLKALDPARPFLVTDEVDLSQGGAVIGADSRPDIRITAPGLIVEPRAPAREIELHLFRHEARPFDVKWTDRQGESRSLSDPGDEKGSVTLRLESDGDIAEIVIATRAKRLHLYRICVLGADKGQQCVDFRGAKKDQVASGRFSHGGHSFTVLNRDFGLRLVDWVDAAANPPRRGQDGGPELQFPDKGVEIVPDAPLSSISIGIFSGAGPVSASAFDASGAMIARVEDEARDPVDLHLSAPGIARVIVTGGNNEAIIFRLCHATDLGGETCHDFREISARPVGKLLVGDTVLVPAQRGQMLEVMDVIGGDDTVTTQPDGRLELLIPSGGLIMTPDAPQSRMTLYVATLGGERVEAKAFDARGNTIATATGGGSVEALSRLEQVGEGIARIELHAGEKSFLTQFCTGTKGGPADASGLPRVVTGQGESRRDWSPQVIGTIPSSRGGSCRIVAYDQPETLKDADGFDIVTPAGLRTTLLSLCGVDTSADLSRDEDAEAQQGLGDDVGASATGEVAVIAREILLDPGTDYRVEIDWSWQAWTSNEDGTDSPPATPPETVPGSSPPVSAWKAGPRQNFRFRVAAEDLVGGETQDGLNEYKFDPRDIARYLSRTEPADGRDVVFTDDPLWVHFDTGHVEALADRYGRKLDLWVRRTDPPPQPNQAAMDLIVFPQLLEMFWLKAPASTQSVAEQRINDAILAAPCLPDGPAVGGASLGARFKLEPNAMYDFNLIAPKKAPAGSDPVIVNPTRFKTSRYANPAEMMRALGFATSGTAPIAPTEMILADAAVLPAGPMQVSDKAMGDALVAIGADTLSLPGETGRTIALWRHLGGGTFGVAGVLIDAPEPLRRERAVLQGQQAVDSIRCEPDRITLGGGTFLPVCATLNWTRVLFVAPSPVTPTDAAPMSFRLKVAPGGTLTGRRIINARPVMLDTEGF</sequence>
<geneLocation type="plasmid" evidence="2">
    <name>unnamed1</name>
</geneLocation>
<accession>A0ABT1MKR0</accession>
<keyword evidence="2" id="KW-0614">Plasmid</keyword>
<dbReference type="EMBL" id="JAKZEU010000001">
    <property type="protein sequence ID" value="MCQ0968894.1"/>
    <property type="molecule type" value="Genomic_DNA"/>
</dbReference>
<dbReference type="SUPFAM" id="SSF103088">
    <property type="entry name" value="OmpA-like"/>
    <property type="match status" value="1"/>
</dbReference>
<name>A0ABT1MKR0_9RHOB</name>
<protein>
    <recommendedName>
        <fullName evidence="4">OmpA-like domain-containing protein</fullName>
    </recommendedName>
</protein>
<feature type="region of interest" description="Disordered" evidence="1">
    <location>
        <begin position="2202"/>
        <end position="2221"/>
    </location>
</feature>
<dbReference type="InterPro" id="IPR036737">
    <property type="entry name" value="OmpA-like_sf"/>
</dbReference>
<feature type="region of interest" description="Disordered" evidence="1">
    <location>
        <begin position="679"/>
        <end position="700"/>
    </location>
</feature>
<evidence type="ECO:0000256" key="1">
    <source>
        <dbReference type="SAM" id="MobiDB-lite"/>
    </source>
</evidence>
<feature type="compositionally biased region" description="Basic and acidic residues" evidence="1">
    <location>
        <begin position="687"/>
        <end position="700"/>
    </location>
</feature>
<evidence type="ECO:0000313" key="3">
    <source>
        <dbReference type="Proteomes" id="UP001203945"/>
    </source>
</evidence>
<feature type="region of interest" description="Disordered" evidence="1">
    <location>
        <begin position="1860"/>
        <end position="1880"/>
    </location>
</feature>
<feature type="region of interest" description="Disordered" evidence="1">
    <location>
        <begin position="2330"/>
        <end position="2359"/>
    </location>
</feature>
<feature type="region of interest" description="Disordered" evidence="1">
    <location>
        <begin position="736"/>
        <end position="757"/>
    </location>
</feature>